<evidence type="ECO:0000256" key="2">
    <source>
        <dbReference type="ARBA" id="ARBA00022741"/>
    </source>
</evidence>
<keyword evidence="1" id="KW-0813">Transport</keyword>
<dbReference type="InterPro" id="IPR003593">
    <property type="entry name" value="AAA+_ATPase"/>
</dbReference>
<dbReference type="SUPFAM" id="SSF52540">
    <property type="entry name" value="P-loop containing nucleoside triphosphate hydrolases"/>
    <property type="match status" value="1"/>
</dbReference>
<dbReference type="PROSITE" id="PS50893">
    <property type="entry name" value="ABC_TRANSPORTER_2"/>
    <property type="match status" value="1"/>
</dbReference>
<dbReference type="RefSeq" id="WP_104528424.1">
    <property type="nucleotide sequence ID" value="NZ_POQT01000013.1"/>
</dbReference>
<dbReference type="PANTHER" id="PTHR42788:SF13">
    <property type="entry name" value="ALIPHATIC SULFONATES IMPORT ATP-BINDING PROTEIN SSUB"/>
    <property type="match status" value="1"/>
</dbReference>
<sequence length="250" mass="27414">MLEVSHLRKVYGSEETGNVAVGDLSFVVGEKEFVCILGSSGCGKTTMLRCLSGLAPATSGQILVEGSPVDGPPEDLAYVFQDYSRSLLPWMTVERNVSFPLRYKGMSKQEAKIATADALDAVGLGDRTKAFPWQLSGGMQQRVAIARALAYRPRVLLMDEPFASVDAQTRSDLEDLLLGIWERYAVTIVFVTHDIDEAVYLADRVLVLKAPATVTTVADVDLPRPRDQITTKALPEFARLRSELLSALRH</sequence>
<keyword evidence="6" id="KW-1185">Reference proteome</keyword>
<proteinExistence type="predicted"/>
<dbReference type="PROSITE" id="PS00211">
    <property type="entry name" value="ABC_TRANSPORTER_1"/>
    <property type="match status" value="1"/>
</dbReference>
<dbReference type="SMART" id="SM00382">
    <property type="entry name" value="AAA"/>
    <property type="match status" value="1"/>
</dbReference>
<reference evidence="5 6" key="1">
    <citation type="submission" date="2019-02" db="EMBL/GenBank/DDBJ databases">
        <title>Sequencing the genomes of 1000 actinobacteria strains.</title>
        <authorList>
            <person name="Klenk H.-P."/>
        </authorList>
    </citation>
    <scope>NUCLEOTIDE SEQUENCE [LARGE SCALE GENOMIC DNA]</scope>
    <source>
        <strain evidence="5 6">DSM 44509</strain>
    </source>
</reference>
<feature type="domain" description="ABC transporter" evidence="4">
    <location>
        <begin position="2"/>
        <end position="235"/>
    </location>
</feature>
<protein>
    <submittedName>
        <fullName evidence="5">NitT/TauT family transport system ATP-binding protein</fullName>
    </submittedName>
</protein>
<dbReference type="InterPro" id="IPR003439">
    <property type="entry name" value="ABC_transporter-like_ATP-bd"/>
</dbReference>
<dbReference type="PANTHER" id="PTHR42788">
    <property type="entry name" value="TAURINE IMPORT ATP-BINDING PROTEIN-RELATED"/>
    <property type="match status" value="1"/>
</dbReference>
<evidence type="ECO:0000313" key="6">
    <source>
        <dbReference type="Proteomes" id="UP000292507"/>
    </source>
</evidence>
<dbReference type="GO" id="GO:0016887">
    <property type="term" value="F:ATP hydrolysis activity"/>
    <property type="evidence" value="ECO:0007669"/>
    <property type="project" value="InterPro"/>
</dbReference>
<dbReference type="InterPro" id="IPR027417">
    <property type="entry name" value="P-loop_NTPase"/>
</dbReference>
<dbReference type="CDD" id="cd03293">
    <property type="entry name" value="ABC_NrtD_SsuB_transporters"/>
    <property type="match status" value="1"/>
</dbReference>
<keyword evidence="2" id="KW-0547">Nucleotide-binding</keyword>
<evidence type="ECO:0000256" key="1">
    <source>
        <dbReference type="ARBA" id="ARBA00022448"/>
    </source>
</evidence>
<dbReference type="OrthoDB" id="4310860at2"/>
<evidence type="ECO:0000256" key="3">
    <source>
        <dbReference type="ARBA" id="ARBA00022840"/>
    </source>
</evidence>
<dbReference type="Pfam" id="PF00005">
    <property type="entry name" value="ABC_tran"/>
    <property type="match status" value="1"/>
</dbReference>
<dbReference type="Gene3D" id="3.40.50.300">
    <property type="entry name" value="P-loop containing nucleotide triphosphate hydrolases"/>
    <property type="match status" value="1"/>
</dbReference>
<dbReference type="InterPro" id="IPR050166">
    <property type="entry name" value="ABC_transporter_ATP-bind"/>
</dbReference>
<evidence type="ECO:0000259" key="4">
    <source>
        <dbReference type="PROSITE" id="PS50893"/>
    </source>
</evidence>
<accession>A0A4V2G2A9</accession>
<dbReference type="InterPro" id="IPR017871">
    <property type="entry name" value="ABC_transporter-like_CS"/>
</dbReference>
<comment type="caution">
    <text evidence="5">The sequence shown here is derived from an EMBL/GenBank/DDBJ whole genome shotgun (WGS) entry which is preliminary data.</text>
</comment>
<gene>
    <name evidence="5" type="ORF">BKA19_2121</name>
</gene>
<dbReference type="AlphaFoldDB" id="A0A4V2G2A9"/>
<organism evidence="5 6">
    <name type="scientific">Blastococcus saxobsidens</name>
    <dbReference type="NCBI Taxonomy" id="138336"/>
    <lineage>
        <taxon>Bacteria</taxon>
        <taxon>Bacillati</taxon>
        <taxon>Actinomycetota</taxon>
        <taxon>Actinomycetes</taxon>
        <taxon>Geodermatophilales</taxon>
        <taxon>Geodermatophilaceae</taxon>
        <taxon>Blastococcus</taxon>
    </lineage>
</organism>
<dbReference type="EMBL" id="SHKV01000001">
    <property type="protein sequence ID" value="RZU32426.1"/>
    <property type="molecule type" value="Genomic_DNA"/>
</dbReference>
<dbReference type="Proteomes" id="UP000292507">
    <property type="component" value="Unassembled WGS sequence"/>
</dbReference>
<dbReference type="GO" id="GO:0005524">
    <property type="term" value="F:ATP binding"/>
    <property type="evidence" value="ECO:0007669"/>
    <property type="project" value="UniProtKB-KW"/>
</dbReference>
<name>A0A4V2G2A9_9ACTN</name>
<evidence type="ECO:0000313" key="5">
    <source>
        <dbReference type="EMBL" id="RZU32426.1"/>
    </source>
</evidence>
<keyword evidence="3 5" id="KW-0067">ATP-binding</keyword>